<keyword evidence="5" id="KW-1278">Translocase</keyword>
<dbReference type="GO" id="GO:0004129">
    <property type="term" value="F:cytochrome-c oxidase activity"/>
    <property type="evidence" value="ECO:0007669"/>
    <property type="project" value="InterPro"/>
</dbReference>
<reference evidence="11" key="1">
    <citation type="journal article" date="2020" name="Mitochondrial DNA Part B Resour">
        <title>The complete mitogenome of Habropoda rodoszkowskii (Hymenoptera: Apidae) and phylogenetic analysis.</title>
        <authorList>
            <person name="Lu H."/>
            <person name="Huang D."/>
        </authorList>
    </citation>
    <scope>NUCLEOTIDE SEQUENCE</scope>
</reference>
<keyword evidence="6 9" id="KW-1133">Transmembrane helix</keyword>
<evidence type="ECO:0000256" key="4">
    <source>
        <dbReference type="ARBA" id="ARBA00022692"/>
    </source>
</evidence>
<sequence length="262" mass="31156">MAMSNHPFHLVTLSPWPYLMSLSVFNFLFSSLNFFFCIGSNFIIFFCLISLIFVFLQWVRDIIRESMFQGLHTYFVYKFLKFSVILFIITELFFFISFFWSFFHNSVSPSVDIGNIWPPLLISFFDPYDIPLMNSVILISSGLTASWSHNGLLIGNYNNLINGLILTIFLGFYFSFIQYIEYFDSLFCMNDGIFGSLFYMLTGFHGIHVLIGTLLLISSFLRAKFMHFSSIHHFNFEFSLWYWHFVDVVWLFLYIFVYWFFN</sequence>
<dbReference type="AlphaFoldDB" id="A0A7L8EYF5"/>
<evidence type="ECO:0000256" key="3">
    <source>
        <dbReference type="ARBA" id="ARBA00015944"/>
    </source>
</evidence>
<proteinExistence type="inferred from homology"/>
<dbReference type="Gene3D" id="1.20.120.80">
    <property type="entry name" value="Cytochrome c oxidase, subunit III, four-helix bundle"/>
    <property type="match status" value="1"/>
</dbReference>
<evidence type="ECO:0000256" key="8">
    <source>
        <dbReference type="RuleBase" id="RU003375"/>
    </source>
</evidence>
<organism evidence="11">
    <name type="scientific">Habropoda radoszkowskii</name>
    <dbReference type="NCBI Taxonomy" id="597470"/>
    <lineage>
        <taxon>Eukaryota</taxon>
        <taxon>Metazoa</taxon>
        <taxon>Ecdysozoa</taxon>
        <taxon>Arthropoda</taxon>
        <taxon>Hexapoda</taxon>
        <taxon>Insecta</taxon>
        <taxon>Pterygota</taxon>
        <taxon>Neoptera</taxon>
        <taxon>Endopterygota</taxon>
        <taxon>Hymenoptera</taxon>
        <taxon>Apocrita</taxon>
        <taxon>Aculeata</taxon>
        <taxon>Apoidea</taxon>
        <taxon>Anthophila</taxon>
        <taxon>Apidae</taxon>
        <taxon>Habropoda</taxon>
    </lineage>
</organism>
<keyword evidence="8 11" id="KW-0496">Mitochondrion</keyword>
<evidence type="ECO:0000256" key="1">
    <source>
        <dbReference type="ARBA" id="ARBA00004141"/>
    </source>
</evidence>
<dbReference type="GO" id="GO:0016020">
    <property type="term" value="C:membrane"/>
    <property type="evidence" value="ECO:0007669"/>
    <property type="project" value="UniProtKB-SubCell"/>
</dbReference>
<evidence type="ECO:0000256" key="9">
    <source>
        <dbReference type="SAM" id="Phobius"/>
    </source>
</evidence>
<feature type="transmembrane region" description="Helical" evidence="9">
    <location>
        <begin position="160"/>
        <end position="177"/>
    </location>
</feature>
<dbReference type="InterPro" id="IPR013833">
    <property type="entry name" value="Cyt_c_oxidase_su3_a-hlx"/>
</dbReference>
<name>A0A7L8EYF5_9HYME</name>
<geneLocation type="mitochondrion" evidence="11"/>
<dbReference type="InterPro" id="IPR000298">
    <property type="entry name" value="Cyt_c_oxidase-like_su3"/>
</dbReference>
<dbReference type="PANTHER" id="PTHR11403">
    <property type="entry name" value="CYTOCHROME C OXIDASE SUBUNIT III"/>
    <property type="match status" value="1"/>
</dbReference>
<keyword evidence="4 8" id="KW-0812">Transmembrane</keyword>
<dbReference type="InterPro" id="IPR035973">
    <property type="entry name" value="Cyt_c_oxidase_su3-like_sf"/>
</dbReference>
<evidence type="ECO:0000259" key="10">
    <source>
        <dbReference type="PROSITE" id="PS50253"/>
    </source>
</evidence>
<comment type="subcellular location">
    <subcellularLocation>
        <location evidence="1">Membrane</location>
        <topology evidence="1">Multi-pass membrane protein</topology>
    </subcellularLocation>
</comment>
<accession>A0A7L8EYF5</accession>
<dbReference type="PROSITE" id="PS50253">
    <property type="entry name" value="COX3"/>
    <property type="match status" value="1"/>
</dbReference>
<dbReference type="Gene3D" id="1.10.287.70">
    <property type="match status" value="1"/>
</dbReference>
<feature type="transmembrane region" description="Helical" evidence="9">
    <location>
        <begin position="130"/>
        <end position="148"/>
    </location>
</feature>
<evidence type="ECO:0000256" key="2">
    <source>
        <dbReference type="ARBA" id="ARBA00010581"/>
    </source>
</evidence>
<protein>
    <recommendedName>
        <fullName evidence="3 8">Cytochrome c oxidase subunit 3</fullName>
    </recommendedName>
</protein>
<evidence type="ECO:0000313" key="11">
    <source>
        <dbReference type="EMBL" id="QOE17518.1"/>
    </source>
</evidence>
<dbReference type="GO" id="GO:0006123">
    <property type="term" value="P:mitochondrial electron transport, cytochrome c to oxygen"/>
    <property type="evidence" value="ECO:0007669"/>
    <property type="project" value="TreeGrafter"/>
</dbReference>
<dbReference type="PANTHER" id="PTHR11403:SF7">
    <property type="entry name" value="CYTOCHROME C OXIDASE SUBUNIT 3"/>
    <property type="match status" value="1"/>
</dbReference>
<dbReference type="SUPFAM" id="SSF81452">
    <property type="entry name" value="Cytochrome c oxidase subunit III-like"/>
    <property type="match status" value="1"/>
</dbReference>
<keyword evidence="7 9" id="KW-0472">Membrane</keyword>
<comment type="function">
    <text evidence="8">Component of the cytochrome c oxidase, the last enzyme in the mitochondrial electron transport chain which drives oxidative phosphorylation. The respiratory chain contains 3 multisubunit complexes succinate dehydrogenase (complex II, CII), ubiquinol-cytochrome c oxidoreductase (cytochrome b-c1 complex, complex III, CIII) and cytochrome c oxidase (complex IV, CIV), that cooperate to transfer electrons derived from NADH and succinate to molecular oxygen, creating an electrochemical gradient over the inner membrane that drives transmembrane transport and the ATP synthase. Cytochrome c oxidase is the component of the respiratory chain that catalyzes the reduction of oxygen to water. Electrons originating from reduced cytochrome c in the intermembrane space (IMS) are transferred via the dinuclear copper A center (CU(A)) of subunit 2 and heme A of subunit 1 to the active site in subunit 1, a binuclear center (BNC) formed by heme A3 and copper B (CU(B)). The BNC reduces molecular oxygen to 2 water molecules using 4 electrons from cytochrome c in the IMS and 4 protons from the mitochondrial matrix.</text>
</comment>
<feature type="domain" description="Heme-copper oxidase subunit III family profile" evidence="10">
    <location>
        <begin position="4"/>
        <end position="262"/>
    </location>
</feature>
<dbReference type="GeneID" id="60236030"/>
<dbReference type="EMBL" id="MT436266">
    <property type="protein sequence ID" value="QOE17518.1"/>
    <property type="molecule type" value="Genomic_DNA"/>
</dbReference>
<dbReference type="GO" id="GO:0005739">
    <property type="term" value="C:mitochondrion"/>
    <property type="evidence" value="ECO:0007669"/>
    <property type="project" value="TreeGrafter"/>
</dbReference>
<feature type="transmembrane region" description="Helical" evidence="9">
    <location>
        <begin position="42"/>
        <end position="59"/>
    </location>
</feature>
<feature type="transmembrane region" description="Helical" evidence="9">
    <location>
        <begin position="79"/>
        <end position="103"/>
    </location>
</feature>
<dbReference type="CDD" id="cd01665">
    <property type="entry name" value="Cyt_c_Oxidase_III"/>
    <property type="match status" value="1"/>
</dbReference>
<evidence type="ECO:0000256" key="7">
    <source>
        <dbReference type="ARBA" id="ARBA00023136"/>
    </source>
</evidence>
<dbReference type="RefSeq" id="YP_009945153.1">
    <property type="nucleotide sequence ID" value="NC_051485.1"/>
</dbReference>
<feature type="transmembrane region" description="Helical" evidence="9">
    <location>
        <begin position="241"/>
        <end position="261"/>
    </location>
</feature>
<feature type="transmembrane region" description="Helical" evidence="9">
    <location>
        <begin position="197"/>
        <end position="221"/>
    </location>
</feature>
<evidence type="ECO:0000256" key="6">
    <source>
        <dbReference type="ARBA" id="ARBA00022989"/>
    </source>
</evidence>
<feature type="transmembrane region" description="Helical" evidence="9">
    <location>
        <begin position="16"/>
        <end position="36"/>
    </location>
</feature>
<gene>
    <name evidence="11" type="primary">cox3</name>
</gene>
<dbReference type="Pfam" id="PF00510">
    <property type="entry name" value="COX3"/>
    <property type="match status" value="1"/>
</dbReference>
<comment type="similarity">
    <text evidence="2 8">Belongs to the cytochrome c oxidase subunit 3 family.</text>
</comment>
<dbReference type="InterPro" id="IPR033945">
    <property type="entry name" value="Cyt_c_oxase_su3_dom"/>
</dbReference>
<evidence type="ECO:0000256" key="5">
    <source>
        <dbReference type="ARBA" id="ARBA00022967"/>
    </source>
</evidence>
<dbReference type="InterPro" id="IPR024791">
    <property type="entry name" value="Cyt_c/ubiquinol_Oxase_su3"/>
</dbReference>